<proteinExistence type="predicted"/>
<name>A0A319C800_9EURO</name>
<dbReference type="GeneID" id="37142071"/>
<keyword evidence="2" id="KW-1185">Reference proteome</keyword>
<dbReference type="STRING" id="1448315.A0A319C800"/>
<gene>
    <name evidence="1" type="ORF">BO82DRAFT_402634</name>
</gene>
<reference evidence="1 2" key="1">
    <citation type="submission" date="2016-12" db="EMBL/GenBank/DDBJ databases">
        <title>The genomes of Aspergillus section Nigri reveals drivers in fungal speciation.</title>
        <authorList>
            <consortium name="DOE Joint Genome Institute"/>
            <person name="Vesth T.C."/>
            <person name="Nybo J."/>
            <person name="Theobald S."/>
            <person name="Brandl J."/>
            <person name="Frisvad J.C."/>
            <person name="Nielsen K.F."/>
            <person name="Lyhne E.K."/>
            <person name="Kogle M.E."/>
            <person name="Kuo A."/>
            <person name="Riley R."/>
            <person name="Clum A."/>
            <person name="Nolan M."/>
            <person name="Lipzen A."/>
            <person name="Salamov A."/>
            <person name="Henrissat B."/>
            <person name="Wiebenga A."/>
            <person name="De Vries R.P."/>
            <person name="Grigoriev I.V."/>
            <person name="Mortensen U.H."/>
            <person name="Andersen M.R."/>
            <person name="Baker S.E."/>
        </authorList>
    </citation>
    <scope>NUCLEOTIDE SEQUENCE [LARGE SCALE GENOMIC DNA]</scope>
    <source>
        <strain evidence="1 2">CBS 121591</strain>
    </source>
</reference>
<dbReference type="EMBL" id="KZ821703">
    <property type="protein sequence ID" value="PYH81374.1"/>
    <property type="molecule type" value="Genomic_DNA"/>
</dbReference>
<dbReference type="VEuPathDB" id="FungiDB:BO82DRAFT_402634"/>
<evidence type="ECO:0000313" key="2">
    <source>
        <dbReference type="Proteomes" id="UP000248340"/>
    </source>
</evidence>
<dbReference type="RefSeq" id="XP_025491574.1">
    <property type="nucleotide sequence ID" value="XM_025639329.1"/>
</dbReference>
<dbReference type="AlphaFoldDB" id="A0A319C800"/>
<evidence type="ECO:0000313" key="1">
    <source>
        <dbReference type="EMBL" id="PYH81374.1"/>
    </source>
</evidence>
<accession>A0A319C800</accession>
<dbReference type="OrthoDB" id="5126078at2759"/>
<protein>
    <submittedName>
        <fullName evidence="1">Uncharacterized protein</fullName>
    </submittedName>
</protein>
<sequence length="334" mass="37198">MKPTDIAFGLVTHAFADAYHDAVIPFPPPSNFKPPKEHAAVALLENILHHVIFPSDLYGTVHINSQDPPHIESSMKADITIKYTTHLLKIQSLIFIEAKRTKRNESYNTQTVEAQALDYCNEFFNNPANKCDFIYTCTLVGVHIRLWQVLNEIQRGKEHRDLIPLWGNPDRGSNNQYLNLGNNEHAKTILTTFRSCLQNAPIHWVGKSSSDPPVTATTSAIQLPEINPALATQGGFTGLPAMHPPLPNAPMRISRDGADPSTGSTTFHRPPVGYTKVTKFMPKTLDRYVWFIGTAHANSPSTAWTIRGSFLVNDERKVYADSTTPGLYSEIKLS</sequence>
<organism evidence="1 2">
    <name type="scientific">Aspergillus uvarum CBS 121591</name>
    <dbReference type="NCBI Taxonomy" id="1448315"/>
    <lineage>
        <taxon>Eukaryota</taxon>
        <taxon>Fungi</taxon>
        <taxon>Dikarya</taxon>
        <taxon>Ascomycota</taxon>
        <taxon>Pezizomycotina</taxon>
        <taxon>Eurotiomycetes</taxon>
        <taxon>Eurotiomycetidae</taxon>
        <taxon>Eurotiales</taxon>
        <taxon>Aspergillaceae</taxon>
        <taxon>Aspergillus</taxon>
        <taxon>Aspergillus subgen. Circumdati</taxon>
    </lineage>
</organism>
<dbReference type="Proteomes" id="UP000248340">
    <property type="component" value="Unassembled WGS sequence"/>
</dbReference>